<protein>
    <submittedName>
        <fullName evidence="1">Uncharacterized protein</fullName>
    </submittedName>
</protein>
<dbReference type="Proteomes" id="UP000814033">
    <property type="component" value="Unassembled WGS sequence"/>
</dbReference>
<dbReference type="EMBL" id="MU275928">
    <property type="protein sequence ID" value="KAI0046348.1"/>
    <property type="molecule type" value="Genomic_DNA"/>
</dbReference>
<name>A0ACB8RQI3_9AGAM</name>
<evidence type="ECO:0000313" key="2">
    <source>
        <dbReference type="Proteomes" id="UP000814033"/>
    </source>
</evidence>
<organism evidence="1 2">
    <name type="scientific">Auriscalpium vulgare</name>
    <dbReference type="NCBI Taxonomy" id="40419"/>
    <lineage>
        <taxon>Eukaryota</taxon>
        <taxon>Fungi</taxon>
        <taxon>Dikarya</taxon>
        <taxon>Basidiomycota</taxon>
        <taxon>Agaricomycotina</taxon>
        <taxon>Agaricomycetes</taxon>
        <taxon>Russulales</taxon>
        <taxon>Auriscalpiaceae</taxon>
        <taxon>Auriscalpium</taxon>
    </lineage>
</organism>
<comment type="caution">
    <text evidence="1">The sequence shown here is derived from an EMBL/GenBank/DDBJ whole genome shotgun (WGS) entry which is preliminary data.</text>
</comment>
<proteinExistence type="predicted"/>
<reference evidence="1" key="1">
    <citation type="submission" date="2021-02" db="EMBL/GenBank/DDBJ databases">
        <authorList>
            <consortium name="DOE Joint Genome Institute"/>
            <person name="Ahrendt S."/>
            <person name="Looney B.P."/>
            <person name="Miyauchi S."/>
            <person name="Morin E."/>
            <person name="Drula E."/>
            <person name="Courty P.E."/>
            <person name="Chicoki N."/>
            <person name="Fauchery L."/>
            <person name="Kohler A."/>
            <person name="Kuo A."/>
            <person name="Labutti K."/>
            <person name="Pangilinan J."/>
            <person name="Lipzen A."/>
            <person name="Riley R."/>
            <person name="Andreopoulos W."/>
            <person name="He G."/>
            <person name="Johnson J."/>
            <person name="Barry K.W."/>
            <person name="Grigoriev I.V."/>
            <person name="Nagy L."/>
            <person name="Hibbett D."/>
            <person name="Henrissat B."/>
            <person name="Matheny P.B."/>
            <person name="Labbe J."/>
            <person name="Martin F."/>
        </authorList>
    </citation>
    <scope>NUCLEOTIDE SEQUENCE</scope>
    <source>
        <strain evidence="1">FP105234-sp</strain>
    </source>
</reference>
<keyword evidence="2" id="KW-1185">Reference proteome</keyword>
<gene>
    <name evidence="1" type="ORF">FA95DRAFT_1494176</name>
</gene>
<sequence length="165" mass="18256">MTPEIPRWVYSANLRRNVPNEEQPDRNAARHIVLAADVNINGETLFALFDSGSTTNGISPEAATVSRVGLFELVDPMTLQLGVVGSKSKINYGTRCLVKVSGQEVPCYLDVANIDHYDIILGTPFLHGNKVALDFGDLSITINGQRIVALTPQEEAQRSRQHWRR</sequence>
<reference evidence="1" key="2">
    <citation type="journal article" date="2022" name="New Phytol.">
        <title>Evolutionary transition to the ectomycorrhizal habit in the genomes of a hyperdiverse lineage of mushroom-forming fungi.</title>
        <authorList>
            <person name="Looney B."/>
            <person name="Miyauchi S."/>
            <person name="Morin E."/>
            <person name="Drula E."/>
            <person name="Courty P.E."/>
            <person name="Kohler A."/>
            <person name="Kuo A."/>
            <person name="LaButti K."/>
            <person name="Pangilinan J."/>
            <person name="Lipzen A."/>
            <person name="Riley R."/>
            <person name="Andreopoulos W."/>
            <person name="He G."/>
            <person name="Johnson J."/>
            <person name="Nolan M."/>
            <person name="Tritt A."/>
            <person name="Barry K.W."/>
            <person name="Grigoriev I.V."/>
            <person name="Nagy L.G."/>
            <person name="Hibbett D."/>
            <person name="Henrissat B."/>
            <person name="Matheny P.B."/>
            <person name="Labbe J."/>
            <person name="Martin F.M."/>
        </authorList>
    </citation>
    <scope>NUCLEOTIDE SEQUENCE</scope>
    <source>
        <strain evidence="1">FP105234-sp</strain>
    </source>
</reference>
<feature type="non-terminal residue" evidence="1">
    <location>
        <position position="165"/>
    </location>
</feature>
<accession>A0ACB8RQI3</accession>
<evidence type="ECO:0000313" key="1">
    <source>
        <dbReference type="EMBL" id="KAI0046348.1"/>
    </source>
</evidence>